<dbReference type="EMBL" id="PP582187">
    <property type="protein sequence ID" value="WZP35700.1"/>
    <property type="molecule type" value="Genomic_DNA"/>
</dbReference>
<keyword evidence="1" id="KW-0812">Transmembrane</keyword>
<evidence type="ECO:0000256" key="1">
    <source>
        <dbReference type="SAM" id="Phobius"/>
    </source>
</evidence>
<protein>
    <submittedName>
        <fullName evidence="2">Uncharacterized protein</fullName>
    </submittedName>
</protein>
<dbReference type="Proteomes" id="UP001432787">
    <property type="component" value="Segment"/>
</dbReference>
<organism evidence="2 3">
    <name type="scientific">Enterococcus phage vB_Efs6_KEN16</name>
    <dbReference type="NCBI Taxonomy" id="3138325"/>
    <lineage>
        <taxon>Viruses</taxon>
        <taxon>Duplodnaviria</taxon>
        <taxon>Heunggongvirae</taxon>
        <taxon>Uroviricota</taxon>
        <taxon>Caudoviricetes</taxon>
        <taxon>Herelleviridae</taxon>
        <taxon>Brockvirinae</taxon>
        <taxon>Kochikohdavirus</taxon>
    </lineage>
</organism>
<reference evidence="2" key="1">
    <citation type="submission" date="2024-04" db="EMBL/GenBank/DDBJ databases">
        <authorList>
            <person name="Soro O."/>
            <person name="Kigen C."/>
            <person name="Nyerere A."/>
            <person name="Musila L."/>
        </authorList>
    </citation>
    <scope>NUCLEOTIDE SEQUENCE</scope>
</reference>
<feature type="transmembrane region" description="Helical" evidence="1">
    <location>
        <begin position="12"/>
        <end position="29"/>
    </location>
</feature>
<accession>A0AAX4PRT4</accession>
<proteinExistence type="predicted"/>
<sequence length="38" mass="4525">MFHADNVLGQPLPYTAIIYAVVFLERKVFYNIQQQLKR</sequence>
<evidence type="ECO:0000313" key="3">
    <source>
        <dbReference type="Proteomes" id="UP001432787"/>
    </source>
</evidence>
<keyword evidence="1" id="KW-0472">Membrane</keyword>
<keyword evidence="1" id="KW-1133">Transmembrane helix</keyword>
<name>A0AAX4PRT4_9CAUD</name>
<evidence type="ECO:0000313" key="2">
    <source>
        <dbReference type="EMBL" id="WZP35700.1"/>
    </source>
</evidence>